<dbReference type="OrthoDB" id="5494685at2"/>
<gene>
    <name evidence="1" type="ORF">DB31_6041</name>
</gene>
<sequence>MSAPLLPLVLVLLTQVPGSDPSGPNCRSIDGQIACGYACKSDGLRVRCAQTPQGRCQVMDGQVVCFDPPAYVVRAYGGSLPEAECKAGEGEVACGYACTTYFGKLKCARTPAGVCRGRGEAVECFDPPASVFAIYGRETPKMECKTQGMDFACGYRCLAGSEGVKCATTPFGVCKTEGGRVTCFDPKPEAICAFGRSLPPPQCKSSEGTAVCGYSCASAYGRVVCASTPKGVCKVFDSEVRCFDPPSTLEADASCLAMLGLAVLEGGKP</sequence>
<protein>
    <submittedName>
        <fullName evidence="1">Uncharacterized protein</fullName>
    </submittedName>
</protein>
<dbReference type="PATRIC" id="fig|394096.3.peg.8758"/>
<accession>A0A085VXK7</accession>
<reference evidence="1 2" key="1">
    <citation type="submission" date="2014-04" db="EMBL/GenBank/DDBJ databases">
        <title>Genome assembly of Hyalangium minutum DSM 14724.</title>
        <authorList>
            <person name="Sharma G."/>
            <person name="Subramanian S."/>
        </authorList>
    </citation>
    <scope>NUCLEOTIDE SEQUENCE [LARGE SCALE GENOMIC DNA]</scope>
    <source>
        <strain evidence="1 2">DSM 14724</strain>
    </source>
</reference>
<evidence type="ECO:0000313" key="1">
    <source>
        <dbReference type="EMBL" id="KFE60170.1"/>
    </source>
</evidence>
<dbReference type="EMBL" id="JMCB01000031">
    <property type="protein sequence ID" value="KFE60170.1"/>
    <property type="molecule type" value="Genomic_DNA"/>
</dbReference>
<dbReference type="Proteomes" id="UP000028725">
    <property type="component" value="Unassembled WGS sequence"/>
</dbReference>
<name>A0A085VXK7_9BACT</name>
<keyword evidence="2" id="KW-1185">Reference proteome</keyword>
<organism evidence="1 2">
    <name type="scientific">Hyalangium minutum</name>
    <dbReference type="NCBI Taxonomy" id="394096"/>
    <lineage>
        <taxon>Bacteria</taxon>
        <taxon>Pseudomonadati</taxon>
        <taxon>Myxococcota</taxon>
        <taxon>Myxococcia</taxon>
        <taxon>Myxococcales</taxon>
        <taxon>Cystobacterineae</taxon>
        <taxon>Archangiaceae</taxon>
        <taxon>Hyalangium</taxon>
    </lineage>
</organism>
<comment type="caution">
    <text evidence="1">The sequence shown here is derived from an EMBL/GenBank/DDBJ whole genome shotgun (WGS) entry which is preliminary data.</text>
</comment>
<evidence type="ECO:0000313" key="2">
    <source>
        <dbReference type="Proteomes" id="UP000028725"/>
    </source>
</evidence>
<proteinExistence type="predicted"/>
<dbReference type="AlphaFoldDB" id="A0A085VXK7"/>
<dbReference type="RefSeq" id="WP_044199395.1">
    <property type="nucleotide sequence ID" value="NZ_JMCB01000031.1"/>
</dbReference>